<sequence length="457" mass="50228">MLKKNEERNIPFKCKRSWCSNPFIIVMIMLSLVVSGSILEEPPVFAASSTESTAAETTAAVKLPSIGSLNLSIRSAVLVEPVTGQVLLSINADKAYAPASMTKMMTGYIVADTVKKGEISWNDVVTIKENASKTIGSRVYLAQGETHTVKELYTAMLVHSANDAAVALAEYVSGSEQQFVTRMNEEAKRMGMIHTSYINASGLDRLDMPKPFRPKENGENLMSAMGVATLVTAIIQDHPEILEITSIPSYQFRSSDREPLRNTNWMLESNASNPQYKQFAYEGLDGMKTGFTDSAGYCFAGTAERDGMRLISVVMGTESMTKRFTETKKVLDYGFDHFEVKQVAAANSTAKGVESAPVKDGVNTEVPVITEQAVHFIVPKGADPSQLPIQTRIEVDTLTAPFHAGIKAGTITYTYQMEGIDQVQEKTVNLIASDQMEKGGWLRLMFRSIWEFFAGLF</sequence>
<evidence type="ECO:0000256" key="2">
    <source>
        <dbReference type="ARBA" id="ARBA00004752"/>
    </source>
</evidence>
<evidence type="ECO:0000256" key="3">
    <source>
        <dbReference type="ARBA" id="ARBA00007164"/>
    </source>
</evidence>
<gene>
    <name evidence="18" type="ORF">EDM58_07445</name>
</gene>
<evidence type="ECO:0000256" key="5">
    <source>
        <dbReference type="ARBA" id="ARBA00022645"/>
    </source>
</evidence>
<dbReference type="InterPro" id="IPR018044">
    <property type="entry name" value="Peptidase_S11"/>
</dbReference>
<comment type="function">
    <text evidence="1">Removes C-terminal D-alanyl residues from sugar-peptide cell wall precursors.</text>
</comment>
<keyword evidence="5 18" id="KW-0121">Carboxypeptidase</keyword>
<dbReference type="Proteomes" id="UP000281915">
    <property type="component" value="Unassembled WGS sequence"/>
</dbReference>
<dbReference type="AlphaFoldDB" id="A0A3M8D3B3"/>
<dbReference type="EC" id="3.4.16.4" evidence="4"/>
<dbReference type="GO" id="GO:0009252">
    <property type="term" value="P:peptidoglycan biosynthetic process"/>
    <property type="evidence" value="ECO:0007669"/>
    <property type="project" value="UniProtKB-UniPathway"/>
</dbReference>
<evidence type="ECO:0000256" key="7">
    <source>
        <dbReference type="ARBA" id="ARBA00022729"/>
    </source>
</evidence>
<comment type="similarity">
    <text evidence="3 15">Belongs to the peptidase S11 family.</text>
</comment>
<feature type="transmembrane region" description="Helical" evidence="16">
    <location>
        <begin position="21"/>
        <end position="39"/>
    </location>
</feature>
<dbReference type="Pfam" id="PF00768">
    <property type="entry name" value="Peptidase_S11"/>
    <property type="match status" value="1"/>
</dbReference>
<dbReference type="InterPro" id="IPR015956">
    <property type="entry name" value="Peniciliin-bd_prot_C_sf"/>
</dbReference>
<evidence type="ECO:0000256" key="13">
    <source>
        <dbReference type="PIRSR" id="PIRSR618044-1"/>
    </source>
</evidence>
<feature type="domain" description="Peptidase S11 D-Ala-D-Ala carboxypeptidase A C-terminal" evidence="17">
    <location>
        <begin position="338"/>
        <end position="438"/>
    </location>
</feature>
<dbReference type="GO" id="GO:0009002">
    <property type="term" value="F:serine-type D-Ala-D-Ala carboxypeptidase activity"/>
    <property type="evidence" value="ECO:0007669"/>
    <property type="project" value="UniProtKB-EC"/>
</dbReference>
<keyword evidence="16" id="KW-0472">Membrane</keyword>
<dbReference type="SUPFAM" id="SSF69189">
    <property type="entry name" value="Penicillin-binding protein associated domain"/>
    <property type="match status" value="1"/>
</dbReference>
<evidence type="ECO:0000259" key="17">
    <source>
        <dbReference type="SMART" id="SM00936"/>
    </source>
</evidence>
<keyword evidence="8" id="KW-0378">Hydrolase</keyword>
<evidence type="ECO:0000256" key="6">
    <source>
        <dbReference type="ARBA" id="ARBA00022670"/>
    </source>
</evidence>
<dbReference type="UniPathway" id="UPA00219"/>
<comment type="caution">
    <text evidence="18">The sequence shown here is derived from an EMBL/GenBank/DDBJ whole genome shotgun (WGS) entry which is preliminary data.</text>
</comment>
<evidence type="ECO:0000256" key="1">
    <source>
        <dbReference type="ARBA" id="ARBA00003217"/>
    </source>
</evidence>
<dbReference type="PANTHER" id="PTHR21581:SF11">
    <property type="entry name" value="D-ALANYL-D-ALANINE CARBOXYPEPTIDASE DACA"/>
    <property type="match status" value="1"/>
</dbReference>
<dbReference type="RefSeq" id="WP_122912772.1">
    <property type="nucleotide sequence ID" value="NZ_RHHT01000011.1"/>
</dbReference>
<evidence type="ECO:0000256" key="12">
    <source>
        <dbReference type="ARBA" id="ARBA00034000"/>
    </source>
</evidence>
<evidence type="ECO:0000256" key="9">
    <source>
        <dbReference type="ARBA" id="ARBA00022960"/>
    </source>
</evidence>
<evidence type="ECO:0000256" key="4">
    <source>
        <dbReference type="ARBA" id="ARBA00012448"/>
    </source>
</evidence>
<keyword evidence="9" id="KW-0133">Cell shape</keyword>
<accession>A0A3M8D3B3</accession>
<feature type="binding site" evidence="14">
    <location>
        <position position="288"/>
    </location>
    <ligand>
        <name>substrate</name>
    </ligand>
</feature>
<dbReference type="GO" id="GO:0006508">
    <property type="term" value="P:proteolysis"/>
    <property type="evidence" value="ECO:0007669"/>
    <property type="project" value="UniProtKB-KW"/>
</dbReference>
<evidence type="ECO:0000256" key="15">
    <source>
        <dbReference type="RuleBase" id="RU004016"/>
    </source>
</evidence>
<dbReference type="GO" id="GO:0008360">
    <property type="term" value="P:regulation of cell shape"/>
    <property type="evidence" value="ECO:0007669"/>
    <property type="project" value="UniProtKB-KW"/>
</dbReference>
<dbReference type="Pfam" id="PF07943">
    <property type="entry name" value="PBP5_C"/>
    <property type="match status" value="1"/>
</dbReference>
<keyword evidence="11" id="KW-0961">Cell wall biogenesis/degradation</keyword>
<evidence type="ECO:0000256" key="8">
    <source>
        <dbReference type="ARBA" id="ARBA00022801"/>
    </source>
</evidence>
<dbReference type="SMART" id="SM00936">
    <property type="entry name" value="PBP5_C"/>
    <property type="match status" value="1"/>
</dbReference>
<reference evidence="18 19" key="1">
    <citation type="submission" date="2018-10" db="EMBL/GenBank/DDBJ databases">
        <title>Phylogenomics of Brevibacillus.</title>
        <authorList>
            <person name="Dunlap C."/>
        </authorList>
    </citation>
    <scope>NUCLEOTIDE SEQUENCE [LARGE SCALE GENOMIC DNA]</scope>
    <source>
        <strain evidence="18 19">JCM 15085</strain>
    </source>
</reference>
<evidence type="ECO:0000256" key="11">
    <source>
        <dbReference type="ARBA" id="ARBA00023316"/>
    </source>
</evidence>
<dbReference type="Gene3D" id="2.60.410.10">
    <property type="entry name" value="D-Ala-D-Ala carboxypeptidase, C-terminal domain"/>
    <property type="match status" value="1"/>
</dbReference>
<keyword evidence="7" id="KW-0732">Signal</keyword>
<dbReference type="InterPro" id="IPR012338">
    <property type="entry name" value="Beta-lactam/transpept-like"/>
</dbReference>
<dbReference type="Gene3D" id="3.40.710.10">
    <property type="entry name" value="DD-peptidase/beta-lactamase superfamily"/>
    <property type="match status" value="1"/>
</dbReference>
<keyword evidence="16" id="KW-1133">Transmembrane helix</keyword>
<protein>
    <recommendedName>
        <fullName evidence="4">serine-type D-Ala-D-Ala carboxypeptidase</fullName>
        <ecNumber evidence="4">3.4.16.4</ecNumber>
    </recommendedName>
</protein>
<proteinExistence type="inferred from homology"/>
<keyword evidence="6" id="KW-0645">Protease</keyword>
<evidence type="ECO:0000313" key="18">
    <source>
        <dbReference type="EMBL" id="RNB81947.1"/>
    </source>
</evidence>
<dbReference type="GO" id="GO:0071555">
    <property type="term" value="P:cell wall organization"/>
    <property type="evidence" value="ECO:0007669"/>
    <property type="project" value="UniProtKB-KW"/>
</dbReference>
<evidence type="ECO:0000256" key="16">
    <source>
        <dbReference type="SAM" id="Phobius"/>
    </source>
</evidence>
<dbReference type="InterPro" id="IPR001967">
    <property type="entry name" value="Peptidase_S11_N"/>
</dbReference>
<feature type="active site" description="Acyl-ester intermediate" evidence="13">
    <location>
        <position position="100"/>
    </location>
</feature>
<keyword evidence="16" id="KW-0812">Transmembrane</keyword>
<name>A0A3M8D3B3_9BACL</name>
<dbReference type="SUPFAM" id="SSF56601">
    <property type="entry name" value="beta-lactamase/transpeptidase-like"/>
    <property type="match status" value="1"/>
</dbReference>
<organism evidence="18 19">
    <name type="scientific">Brevibacillus panacihumi</name>
    <dbReference type="NCBI Taxonomy" id="497735"/>
    <lineage>
        <taxon>Bacteria</taxon>
        <taxon>Bacillati</taxon>
        <taxon>Bacillota</taxon>
        <taxon>Bacilli</taxon>
        <taxon>Bacillales</taxon>
        <taxon>Paenibacillaceae</taxon>
        <taxon>Brevibacillus</taxon>
    </lineage>
</organism>
<comment type="catalytic activity">
    <reaction evidence="12">
        <text>Preferential cleavage: (Ac)2-L-Lys-D-Ala-|-D-Ala. Also transpeptidation of peptidyl-alanyl moieties that are N-acyl substituents of D-alanine.</text>
        <dbReference type="EC" id="3.4.16.4"/>
    </reaction>
</comment>
<evidence type="ECO:0000313" key="19">
    <source>
        <dbReference type="Proteomes" id="UP000281915"/>
    </source>
</evidence>
<feature type="active site" description="Proton acceptor" evidence="13">
    <location>
        <position position="103"/>
    </location>
</feature>
<keyword evidence="10" id="KW-0573">Peptidoglycan synthesis</keyword>
<evidence type="ECO:0000256" key="10">
    <source>
        <dbReference type="ARBA" id="ARBA00022984"/>
    </source>
</evidence>
<evidence type="ECO:0000256" key="14">
    <source>
        <dbReference type="PIRSR" id="PIRSR618044-2"/>
    </source>
</evidence>
<dbReference type="PANTHER" id="PTHR21581">
    <property type="entry name" value="D-ALANYL-D-ALANINE CARBOXYPEPTIDASE"/>
    <property type="match status" value="1"/>
</dbReference>
<comment type="pathway">
    <text evidence="2">Cell wall biogenesis; peptidoglycan biosynthesis.</text>
</comment>
<dbReference type="PRINTS" id="PR00725">
    <property type="entry name" value="DADACBPTASE1"/>
</dbReference>
<dbReference type="EMBL" id="RHHT01000011">
    <property type="protein sequence ID" value="RNB81947.1"/>
    <property type="molecule type" value="Genomic_DNA"/>
</dbReference>
<feature type="active site" evidence="13">
    <location>
        <position position="160"/>
    </location>
</feature>
<dbReference type="InterPro" id="IPR012907">
    <property type="entry name" value="Peptidase_S11_C"/>
</dbReference>
<dbReference type="InterPro" id="IPR037167">
    <property type="entry name" value="Peptidase_S11_C_sf"/>
</dbReference>